<dbReference type="InterPro" id="IPR000600">
    <property type="entry name" value="ROK"/>
</dbReference>
<name>U3PAB8_LEIXC</name>
<dbReference type="PANTHER" id="PTHR18964:SF149">
    <property type="entry name" value="BIFUNCTIONAL UDP-N-ACETYLGLUCOSAMINE 2-EPIMERASE_N-ACETYLMANNOSAMINE KINASE"/>
    <property type="match status" value="1"/>
</dbReference>
<evidence type="ECO:0000256" key="1">
    <source>
        <dbReference type="ARBA" id="ARBA00006479"/>
    </source>
</evidence>
<dbReference type="Gene3D" id="1.10.10.10">
    <property type="entry name" value="Winged helix-like DNA-binding domain superfamily/Winged helix DNA-binding domain"/>
    <property type="match status" value="1"/>
</dbReference>
<evidence type="ECO:0000313" key="4">
    <source>
        <dbReference type="Proteomes" id="UP000016743"/>
    </source>
</evidence>
<dbReference type="PATRIC" id="fig|1389489.3.peg.1664"/>
<dbReference type="AlphaFoldDB" id="U3PAB8"/>
<gene>
    <name evidence="3" type="ORF">O159_17300</name>
</gene>
<evidence type="ECO:0000313" key="3">
    <source>
        <dbReference type="EMBL" id="AGW41772.1"/>
    </source>
</evidence>
<reference evidence="3 4" key="1">
    <citation type="journal article" date="2013" name="Genome Announc.">
        <title>Complete Genome Sequence of Leifsonia xyli subsp. cynodontis Strain DSM46306, a Gram-Positive Bacterial Pathogen of Grasses.</title>
        <authorList>
            <person name="Monteiro-Vitorello C.B."/>
            <person name="Zerillo M.M."/>
            <person name="Van Sluys M.A."/>
            <person name="Camargo L.E."/>
            <person name="Kitajima J.P."/>
        </authorList>
    </citation>
    <scope>NUCLEOTIDE SEQUENCE [LARGE SCALE GENOMIC DNA]</scope>
    <source>
        <strain evidence="3 4">DSM 46306</strain>
    </source>
</reference>
<dbReference type="GO" id="GO:0003700">
    <property type="term" value="F:DNA-binding transcription factor activity"/>
    <property type="evidence" value="ECO:0007669"/>
    <property type="project" value="InterPro"/>
</dbReference>
<comment type="similarity">
    <text evidence="1">Belongs to the ROK (NagC/XylR) family.</text>
</comment>
<dbReference type="Pfam" id="PF12802">
    <property type="entry name" value="MarR_2"/>
    <property type="match status" value="1"/>
</dbReference>
<evidence type="ECO:0000259" key="2">
    <source>
        <dbReference type="Pfam" id="PF12802"/>
    </source>
</evidence>
<dbReference type="RefSeq" id="WP_021755255.1">
    <property type="nucleotide sequence ID" value="NC_022438.1"/>
</dbReference>
<dbReference type="EMBL" id="CP006734">
    <property type="protein sequence ID" value="AGW41772.1"/>
    <property type="molecule type" value="Genomic_DNA"/>
</dbReference>
<dbReference type="PANTHER" id="PTHR18964">
    <property type="entry name" value="ROK (REPRESSOR, ORF, KINASE) FAMILY"/>
    <property type="match status" value="1"/>
</dbReference>
<dbReference type="Proteomes" id="UP000016743">
    <property type="component" value="Chromosome"/>
</dbReference>
<dbReference type="STRING" id="1389489.O159_17300"/>
<feature type="domain" description="HTH marR-type" evidence="2">
    <location>
        <begin position="20"/>
        <end position="66"/>
    </location>
</feature>
<dbReference type="InterPro" id="IPR036388">
    <property type="entry name" value="WH-like_DNA-bd_sf"/>
</dbReference>
<dbReference type="KEGG" id="lxy:O159_17300"/>
<accession>U3PAB8</accession>
<organism evidence="3 4">
    <name type="scientific">Leifsonia xyli subsp. cynodontis DSM 46306</name>
    <dbReference type="NCBI Taxonomy" id="1389489"/>
    <lineage>
        <taxon>Bacteria</taxon>
        <taxon>Bacillati</taxon>
        <taxon>Actinomycetota</taxon>
        <taxon>Actinomycetes</taxon>
        <taxon>Micrococcales</taxon>
        <taxon>Microbacteriaceae</taxon>
        <taxon>Leifsonia</taxon>
    </lineage>
</organism>
<dbReference type="SUPFAM" id="SSF53067">
    <property type="entry name" value="Actin-like ATPase domain"/>
    <property type="match status" value="1"/>
</dbReference>
<dbReference type="eggNOG" id="COG1940">
    <property type="taxonomic scope" value="Bacteria"/>
</dbReference>
<sequence>MSTLDGSDVATLRRLNSRLLLAALQPSQPSRTVSELARTTKLSRPTVEASLASLVTEGWVREQPPAQTRHRAGRPAKRYAFDAARRIVLGVDLGPHGVTVEVADLRGESLSVVHSDEIDLTQASVAFRETQDAVHRAVADAGVSLESVICATFGIPGVVSDSGDVVRTTVVPGWMGPDLIRGLGRLLPGVRVFVENDAKLAALAEQEWGHARGVRSAVCLLVGHRLGASVITQGSLLRGSHGAAGEIGALPSTLWGFACRHLNDSGDDPAAVFARADSGDHRASMAVDAFVAELATGLAVLCLAVDPEVVIVGGGVAAAGAALLDRLEVALRPLVLFEPEIEVSSLERVVVRGAVARSLSFVRHELLDLSVASGLPGFPS</sequence>
<dbReference type="SUPFAM" id="SSF46785">
    <property type="entry name" value="Winged helix' DNA-binding domain"/>
    <property type="match status" value="1"/>
</dbReference>
<proteinExistence type="inferred from homology"/>
<dbReference type="InterPro" id="IPR043129">
    <property type="entry name" value="ATPase_NBD"/>
</dbReference>
<dbReference type="InterPro" id="IPR036390">
    <property type="entry name" value="WH_DNA-bd_sf"/>
</dbReference>
<dbReference type="Gene3D" id="3.30.420.40">
    <property type="match status" value="3"/>
</dbReference>
<dbReference type="HOGENOM" id="CLU_036604_13_3_11"/>
<dbReference type="InterPro" id="IPR000835">
    <property type="entry name" value="HTH_MarR-typ"/>
</dbReference>
<dbReference type="Pfam" id="PF00480">
    <property type="entry name" value="ROK"/>
    <property type="match status" value="2"/>
</dbReference>
<keyword evidence="4" id="KW-1185">Reference proteome</keyword>
<dbReference type="OrthoDB" id="37575at2"/>
<protein>
    <recommendedName>
        <fullName evidence="2">HTH marR-type domain-containing protein</fullName>
    </recommendedName>
</protein>